<gene>
    <name evidence="7" type="primary">Galntl5</name>
    <name evidence="7" type="ORF">SNAT2548_LOCUS17113</name>
</gene>
<feature type="domain" description="Galactosyltransferase C-terminal" evidence="6">
    <location>
        <begin position="278"/>
        <end position="327"/>
    </location>
</feature>
<dbReference type="Pfam" id="PF00535">
    <property type="entry name" value="Glycos_transf_2"/>
    <property type="match status" value="1"/>
</dbReference>
<accession>A0A812NYY7</accession>
<evidence type="ECO:0000313" key="8">
    <source>
        <dbReference type="Proteomes" id="UP000604046"/>
    </source>
</evidence>
<evidence type="ECO:0000256" key="2">
    <source>
        <dbReference type="ARBA" id="ARBA00023157"/>
    </source>
</evidence>
<dbReference type="EMBL" id="CAJNDS010002101">
    <property type="protein sequence ID" value="CAE7326869.1"/>
    <property type="molecule type" value="Genomic_DNA"/>
</dbReference>
<dbReference type="GO" id="GO:0006493">
    <property type="term" value="P:protein O-linked glycosylation"/>
    <property type="evidence" value="ECO:0007669"/>
    <property type="project" value="TreeGrafter"/>
</dbReference>
<dbReference type="GO" id="GO:0004653">
    <property type="term" value="F:polypeptide N-acetylgalactosaminyltransferase activity"/>
    <property type="evidence" value="ECO:0007669"/>
    <property type="project" value="TreeGrafter"/>
</dbReference>
<dbReference type="Proteomes" id="UP000604046">
    <property type="component" value="Unassembled WGS sequence"/>
</dbReference>
<comment type="caution">
    <text evidence="7">The sequence shown here is derived from an EMBL/GenBank/DDBJ whole genome shotgun (WGS) entry which is preliminary data.</text>
</comment>
<evidence type="ECO:0000259" key="6">
    <source>
        <dbReference type="Pfam" id="PF02709"/>
    </source>
</evidence>
<feature type="domain" description="Glycosyltransferase 2-like" evidence="5">
    <location>
        <begin position="116"/>
        <end position="250"/>
    </location>
</feature>
<dbReference type="PANTHER" id="PTHR11675:SF126">
    <property type="entry name" value="RICIN B LECTIN DOMAIN-CONTAINING PROTEIN"/>
    <property type="match status" value="1"/>
</dbReference>
<feature type="compositionally biased region" description="Polar residues" evidence="3">
    <location>
        <begin position="56"/>
        <end position="75"/>
    </location>
</feature>
<keyword evidence="8" id="KW-1185">Reference proteome</keyword>
<keyword evidence="2" id="KW-1015">Disulfide bond</keyword>
<sequence>MAKAKPKASAKSASGEEKATGAPAGSMWSTYVALIVGVLVLVVALVVAASGSTRQGAESSQSAAGVTEETGNLDGTSAGDKPVKEVVKTKKPAQTKAKKVPVVQDGPYKWNPKTLSVVLPCAGEGLFAKKTVMSVADSVPGGIGGGILEDIVVVDDGSQPPLEKDFITQEFRKEYPVKLVRHKKAVGLMGAKSAGAAKASGDVIVFFDCHVAPQDSWYREFLESIATNYRRIVVPVITNLDIDTWKEVNRNQGFAKCYLTWDADFKWVESTTPFMPVLSGGLLGISKRWWNETGGYDDGMSGWGGENVDQSLRSWLCGGEIVSLPNAFVAHMREDPRTVQNYEVSGVDSVKNKARAVLAWFDDFRNKAAQYPAMSYVGLLDGQQSQVDLNRDVSNFEEEFRSFLGILELCSMPLMSLPFLISFSSISRFPFIDCRFKESGVSGSRSPHNCRGLWIVLALVSEVSLVAILVLCDSPEMARADSHSVEGNLLVTFPMPKSARSWNTDQCLVTQLVEGGMVQTHVCDVSGKQDSAGELAKLAKSLRRVLILMLQLVTTNRTGHSVTTGHCKERCLVRDKKAGRDGSLKVDQMKLVECSKAAKNGPRWEKLDAFEPLETQLYEKALKATPEIFVE</sequence>
<feature type="transmembrane region" description="Helical" evidence="4">
    <location>
        <begin position="28"/>
        <end position="49"/>
    </location>
</feature>
<evidence type="ECO:0000256" key="1">
    <source>
        <dbReference type="ARBA" id="ARBA00022679"/>
    </source>
</evidence>
<dbReference type="OrthoDB" id="416652at2759"/>
<name>A0A812NYY7_9DINO</name>
<protein>
    <submittedName>
        <fullName evidence="7">Galntl5 protein</fullName>
    </submittedName>
</protein>
<reference evidence="7" key="1">
    <citation type="submission" date="2021-02" db="EMBL/GenBank/DDBJ databases">
        <authorList>
            <person name="Dougan E. K."/>
            <person name="Rhodes N."/>
            <person name="Thang M."/>
            <person name="Chan C."/>
        </authorList>
    </citation>
    <scope>NUCLEOTIDE SEQUENCE</scope>
</reference>
<keyword evidence="4" id="KW-0472">Membrane</keyword>
<organism evidence="7 8">
    <name type="scientific">Symbiodinium natans</name>
    <dbReference type="NCBI Taxonomy" id="878477"/>
    <lineage>
        <taxon>Eukaryota</taxon>
        <taxon>Sar</taxon>
        <taxon>Alveolata</taxon>
        <taxon>Dinophyceae</taxon>
        <taxon>Suessiales</taxon>
        <taxon>Symbiodiniaceae</taxon>
        <taxon>Symbiodinium</taxon>
    </lineage>
</organism>
<proteinExistence type="predicted"/>
<evidence type="ECO:0000259" key="5">
    <source>
        <dbReference type="Pfam" id="PF00535"/>
    </source>
</evidence>
<evidence type="ECO:0000256" key="4">
    <source>
        <dbReference type="SAM" id="Phobius"/>
    </source>
</evidence>
<dbReference type="GO" id="GO:0005794">
    <property type="term" value="C:Golgi apparatus"/>
    <property type="evidence" value="ECO:0007669"/>
    <property type="project" value="TreeGrafter"/>
</dbReference>
<dbReference type="InterPro" id="IPR027791">
    <property type="entry name" value="Galactosyl_T_C"/>
</dbReference>
<keyword evidence="4" id="KW-1133">Transmembrane helix</keyword>
<keyword evidence="1" id="KW-0808">Transferase</keyword>
<dbReference type="SUPFAM" id="SSF53448">
    <property type="entry name" value="Nucleotide-diphospho-sugar transferases"/>
    <property type="match status" value="1"/>
</dbReference>
<dbReference type="InterPro" id="IPR001173">
    <property type="entry name" value="Glyco_trans_2-like"/>
</dbReference>
<evidence type="ECO:0000256" key="3">
    <source>
        <dbReference type="SAM" id="MobiDB-lite"/>
    </source>
</evidence>
<dbReference type="InterPro" id="IPR029044">
    <property type="entry name" value="Nucleotide-diphossugar_trans"/>
</dbReference>
<dbReference type="Gene3D" id="3.90.550.10">
    <property type="entry name" value="Spore Coat Polysaccharide Biosynthesis Protein SpsA, Chain A"/>
    <property type="match status" value="1"/>
</dbReference>
<feature type="region of interest" description="Disordered" evidence="3">
    <location>
        <begin position="56"/>
        <end position="83"/>
    </location>
</feature>
<keyword evidence="4" id="KW-0812">Transmembrane</keyword>
<dbReference type="Pfam" id="PF02709">
    <property type="entry name" value="Glyco_transf_7C"/>
    <property type="match status" value="1"/>
</dbReference>
<feature type="region of interest" description="Disordered" evidence="3">
    <location>
        <begin position="1"/>
        <end position="23"/>
    </location>
</feature>
<evidence type="ECO:0000313" key="7">
    <source>
        <dbReference type="EMBL" id="CAE7326869.1"/>
    </source>
</evidence>
<dbReference type="AlphaFoldDB" id="A0A812NYY7"/>
<dbReference type="PANTHER" id="PTHR11675">
    <property type="entry name" value="N-ACETYLGALACTOSAMINYLTRANSFERASE"/>
    <property type="match status" value="1"/>
</dbReference>